<dbReference type="PANTHER" id="PTHR43543:SF1">
    <property type="entry name" value="MALONIC SEMIALDEHYDE REDUCTASE RUTE-RELATED"/>
    <property type="match status" value="1"/>
</dbReference>
<dbReference type="Pfam" id="PF00881">
    <property type="entry name" value="Nitroreductase"/>
    <property type="match status" value="1"/>
</dbReference>
<evidence type="ECO:0000256" key="2">
    <source>
        <dbReference type="ARBA" id="ARBA00022643"/>
    </source>
</evidence>
<dbReference type="PATRIC" id="fig|39960.10.peg.1180"/>
<dbReference type="HAMAP" id="MF_01204">
    <property type="entry name" value="Oxidoreductase_RutE_HadB"/>
    <property type="match status" value="1"/>
</dbReference>
<dbReference type="CDD" id="cd02148">
    <property type="entry name" value="RutE-like"/>
    <property type="match status" value="1"/>
</dbReference>
<keyword evidence="2 5" id="KW-0288">FMN</keyword>
<dbReference type="InterPro" id="IPR050461">
    <property type="entry name" value="Nitroreductase_HadB/RutE"/>
</dbReference>
<name>A0A074MJN7_9SPHN</name>
<gene>
    <name evidence="7" type="ORF">EH32_12415</name>
</gene>
<evidence type="ECO:0000256" key="4">
    <source>
        <dbReference type="ARBA" id="ARBA00023002"/>
    </source>
</evidence>
<dbReference type="PANTHER" id="PTHR43543">
    <property type="entry name" value="MALONIC SEMIALDEHYDE REDUCTASE RUTE-RELATED"/>
    <property type="match status" value="1"/>
</dbReference>
<keyword evidence="4 5" id="KW-0560">Oxidoreductase</keyword>
<keyword evidence="1 5" id="KW-0285">Flavoprotein</keyword>
<dbReference type="OrthoDB" id="9784375at2"/>
<keyword evidence="5" id="KW-0520">NAD</keyword>
<dbReference type="SUPFAM" id="SSF55469">
    <property type="entry name" value="FMN-dependent nitroreductase-like"/>
    <property type="match status" value="1"/>
</dbReference>
<comment type="caution">
    <text evidence="7">The sequence shown here is derived from an EMBL/GenBank/DDBJ whole genome shotgun (WGS) entry which is preliminary data.</text>
</comment>
<dbReference type="NCBIfam" id="NF003768">
    <property type="entry name" value="PRK05365.1"/>
    <property type="match status" value="1"/>
</dbReference>
<dbReference type="RefSeq" id="WP_034903847.1">
    <property type="nucleotide sequence ID" value="NZ_CP017057.1"/>
</dbReference>
<evidence type="ECO:0000259" key="6">
    <source>
        <dbReference type="Pfam" id="PF00881"/>
    </source>
</evidence>
<protein>
    <recommendedName>
        <fullName evidence="5">Putative NADH dehydrogenase/NAD(P)H nitroreductase EH32_12415</fullName>
        <ecNumber evidence="5">1.-.-.-</ecNumber>
    </recommendedName>
</protein>
<proteinExistence type="inferred from homology"/>
<evidence type="ECO:0000313" key="7">
    <source>
        <dbReference type="EMBL" id="KEO93025.1"/>
    </source>
</evidence>
<dbReference type="InterPro" id="IPR029479">
    <property type="entry name" value="Nitroreductase"/>
</dbReference>
<keyword evidence="8" id="KW-1185">Reference proteome</keyword>
<organism evidence="7 8">
    <name type="scientific">Erythrobacter litoralis</name>
    <dbReference type="NCBI Taxonomy" id="39960"/>
    <lineage>
        <taxon>Bacteria</taxon>
        <taxon>Pseudomonadati</taxon>
        <taxon>Pseudomonadota</taxon>
        <taxon>Alphaproteobacteria</taxon>
        <taxon>Sphingomonadales</taxon>
        <taxon>Erythrobacteraceae</taxon>
        <taxon>Erythrobacter/Porphyrobacter group</taxon>
        <taxon>Erythrobacter</taxon>
    </lineage>
</organism>
<dbReference type="EC" id="1.-.-.-" evidence="5"/>
<evidence type="ECO:0000256" key="1">
    <source>
        <dbReference type="ARBA" id="ARBA00022630"/>
    </source>
</evidence>
<comment type="similarity">
    <text evidence="5">Belongs to the nitroreductase family. HadB/RutE subfamily.</text>
</comment>
<dbReference type="InterPro" id="IPR000415">
    <property type="entry name" value="Nitroreductase-like"/>
</dbReference>
<dbReference type="EMBL" id="JMIX01000007">
    <property type="protein sequence ID" value="KEO93025.1"/>
    <property type="molecule type" value="Genomic_DNA"/>
</dbReference>
<evidence type="ECO:0000256" key="5">
    <source>
        <dbReference type="HAMAP-Rule" id="MF_01204"/>
    </source>
</evidence>
<accession>A0A074MJN7</accession>
<evidence type="ECO:0000256" key="3">
    <source>
        <dbReference type="ARBA" id="ARBA00022857"/>
    </source>
</evidence>
<keyword evidence="3 5" id="KW-0521">NADP</keyword>
<sequence length="202" mass="22804">MTKQFHGHVLSDHALDQIFNEARTYNGWLDKPVTDEQLHAIWNLVKMAPTSANMQPARIVWAKSDEAKTKLAECAMEGNKDKIRAAPVTAIIGYDIDFHEELPWLFPHTDAKSWFEGDEESRREGAFRNSSLQGAYLILAARAVGLDCGPMSGFDAEAVNKAFFADEPRHRANFLCSIGYGDPESIFERSPRPDFDRFNRIA</sequence>
<comment type="cofactor">
    <cofactor evidence="5">
        <name>FMN</name>
        <dbReference type="ChEBI" id="CHEBI:58210"/>
    </cofactor>
</comment>
<evidence type="ECO:0000313" key="8">
    <source>
        <dbReference type="Proteomes" id="UP000027866"/>
    </source>
</evidence>
<feature type="domain" description="Nitroreductase" evidence="6">
    <location>
        <begin position="29"/>
        <end position="180"/>
    </location>
</feature>
<dbReference type="GO" id="GO:0016491">
    <property type="term" value="F:oxidoreductase activity"/>
    <property type="evidence" value="ECO:0007669"/>
    <property type="project" value="UniProtKB-UniRule"/>
</dbReference>
<dbReference type="AlphaFoldDB" id="A0A074MJN7"/>
<reference evidence="7 8" key="1">
    <citation type="submission" date="2014-04" db="EMBL/GenBank/DDBJ databases">
        <title>A comprehensive comparison of genomes of Erythrobacter spp. Strains.</title>
        <authorList>
            <person name="Zheng Q."/>
        </authorList>
    </citation>
    <scope>NUCLEOTIDE SEQUENCE [LARGE SCALE GENOMIC DNA]</scope>
    <source>
        <strain evidence="7 8">DSM 8509</strain>
    </source>
</reference>
<dbReference type="InterPro" id="IPR023936">
    <property type="entry name" value="RutE-like"/>
</dbReference>
<dbReference type="Gene3D" id="3.40.109.10">
    <property type="entry name" value="NADH Oxidase"/>
    <property type="match status" value="1"/>
</dbReference>
<dbReference type="KEGG" id="elq:Ga0102493_112091"/>
<dbReference type="Proteomes" id="UP000027866">
    <property type="component" value="Unassembled WGS sequence"/>
</dbReference>